<name>A0A6A6SRU7_9PLEO</name>
<dbReference type="PANTHER" id="PTHR24148">
    <property type="entry name" value="ANKYRIN REPEAT DOMAIN-CONTAINING PROTEIN 39 HOMOLOG-RELATED"/>
    <property type="match status" value="1"/>
</dbReference>
<dbReference type="InterPro" id="IPR052895">
    <property type="entry name" value="HetReg/Transcr_Mod"/>
</dbReference>
<feature type="domain" description="Heterokaryon incompatibility" evidence="1">
    <location>
        <begin position="62"/>
        <end position="161"/>
    </location>
</feature>
<dbReference type="Proteomes" id="UP000799324">
    <property type="component" value="Unassembled WGS sequence"/>
</dbReference>
<keyword evidence="3" id="KW-1185">Reference proteome</keyword>
<dbReference type="AlphaFoldDB" id="A0A6A6SRU7"/>
<feature type="non-terminal residue" evidence="2">
    <location>
        <position position="306"/>
    </location>
</feature>
<dbReference type="EMBL" id="MU004482">
    <property type="protein sequence ID" value="KAF2649711.1"/>
    <property type="molecule type" value="Genomic_DNA"/>
</dbReference>
<evidence type="ECO:0000313" key="2">
    <source>
        <dbReference type="EMBL" id="KAF2649711.1"/>
    </source>
</evidence>
<dbReference type="PANTHER" id="PTHR24148:SF73">
    <property type="entry name" value="HET DOMAIN PROTEIN (AFU_ORTHOLOGUE AFUA_8G01020)"/>
    <property type="match status" value="1"/>
</dbReference>
<organism evidence="2 3">
    <name type="scientific">Lophiostoma macrostomum CBS 122681</name>
    <dbReference type="NCBI Taxonomy" id="1314788"/>
    <lineage>
        <taxon>Eukaryota</taxon>
        <taxon>Fungi</taxon>
        <taxon>Dikarya</taxon>
        <taxon>Ascomycota</taxon>
        <taxon>Pezizomycotina</taxon>
        <taxon>Dothideomycetes</taxon>
        <taxon>Pleosporomycetidae</taxon>
        <taxon>Pleosporales</taxon>
        <taxon>Lophiostomataceae</taxon>
        <taxon>Lophiostoma</taxon>
    </lineage>
</organism>
<protein>
    <submittedName>
        <fullName evidence="2">HET-domain-containing protein</fullName>
    </submittedName>
</protein>
<dbReference type="OrthoDB" id="194358at2759"/>
<evidence type="ECO:0000259" key="1">
    <source>
        <dbReference type="Pfam" id="PF06985"/>
    </source>
</evidence>
<proteinExistence type="predicted"/>
<gene>
    <name evidence="2" type="ORF">K491DRAFT_610244</name>
</gene>
<accession>A0A6A6SRU7</accession>
<dbReference type="InterPro" id="IPR010730">
    <property type="entry name" value="HET"/>
</dbReference>
<reference evidence="2" key="1">
    <citation type="journal article" date="2020" name="Stud. Mycol.">
        <title>101 Dothideomycetes genomes: a test case for predicting lifestyles and emergence of pathogens.</title>
        <authorList>
            <person name="Haridas S."/>
            <person name="Albert R."/>
            <person name="Binder M."/>
            <person name="Bloem J."/>
            <person name="Labutti K."/>
            <person name="Salamov A."/>
            <person name="Andreopoulos B."/>
            <person name="Baker S."/>
            <person name="Barry K."/>
            <person name="Bills G."/>
            <person name="Bluhm B."/>
            <person name="Cannon C."/>
            <person name="Castanera R."/>
            <person name="Culley D."/>
            <person name="Daum C."/>
            <person name="Ezra D."/>
            <person name="Gonzalez J."/>
            <person name="Henrissat B."/>
            <person name="Kuo A."/>
            <person name="Liang C."/>
            <person name="Lipzen A."/>
            <person name="Lutzoni F."/>
            <person name="Magnuson J."/>
            <person name="Mondo S."/>
            <person name="Nolan M."/>
            <person name="Ohm R."/>
            <person name="Pangilinan J."/>
            <person name="Park H.-J."/>
            <person name="Ramirez L."/>
            <person name="Alfaro M."/>
            <person name="Sun H."/>
            <person name="Tritt A."/>
            <person name="Yoshinaga Y."/>
            <person name="Zwiers L.-H."/>
            <person name="Turgeon B."/>
            <person name="Goodwin S."/>
            <person name="Spatafora J."/>
            <person name="Crous P."/>
            <person name="Grigoriev I."/>
        </authorList>
    </citation>
    <scope>NUCLEOTIDE SEQUENCE</scope>
    <source>
        <strain evidence="2">CBS 122681</strain>
    </source>
</reference>
<dbReference type="Pfam" id="PF06985">
    <property type="entry name" value="HET"/>
    <property type="match status" value="1"/>
</dbReference>
<sequence>MAAPAEAEAFPSVFKPGATFVHKPLDRSLQQIRLISIVPEAEGPIQCTIKHVDLDADKTPDYRALSYVWGPPSDVQRIRVNDQDFVVRSNLHHFLQAFRARLFKFRGCGPYEDEIQWLWIDQICIDQAVVQERNHQVRMMSDIYKRASYVYVWLGPSDRRTEAPDPLSGTELTHFFQNPYWHRLWIVQEVMLARYIRIMCGETLLSWEELQRFCSTGLGHLPTDAAQAVPSQVIWLAEHAMLAETHSYSTLLLTFSLNECQDPRDKVYGFQGLVNPQDRMEIDYGISVVEVFLYVVAAMVRGVSHI</sequence>
<evidence type="ECO:0000313" key="3">
    <source>
        <dbReference type="Proteomes" id="UP000799324"/>
    </source>
</evidence>